<evidence type="ECO:0000313" key="1">
    <source>
        <dbReference type="EMBL" id="KAK9156116.1"/>
    </source>
</evidence>
<accession>A0AAP0PXB2</accession>
<dbReference type="AlphaFoldDB" id="A0AAP0PXB2"/>
<comment type="caution">
    <text evidence="1">The sequence shown here is derived from an EMBL/GenBank/DDBJ whole genome shotgun (WGS) entry which is preliminary data.</text>
</comment>
<dbReference type="Proteomes" id="UP001417504">
    <property type="component" value="Unassembled WGS sequence"/>
</dbReference>
<evidence type="ECO:0000313" key="2">
    <source>
        <dbReference type="Proteomes" id="UP001417504"/>
    </source>
</evidence>
<gene>
    <name evidence="1" type="ORF">Sjap_003596</name>
</gene>
<keyword evidence="2" id="KW-1185">Reference proteome</keyword>
<proteinExistence type="predicted"/>
<name>A0AAP0PXB2_9MAGN</name>
<sequence length="193" mass="22312">MRRCEVRWNEVERGAGEEVERGEVERGAEELFDDLRRDEIEISCEVNVRDTTVSLGDRERNYEMVPTELNKAIMQARTELLQRRKVANSNSKVYLDCFIAMLDLLRVSPKLETLVLQNELGGAVGRTAALGRLSGTKNEELSLVGFDHTRLWEPTETSFMSWWELVETKIFSKVKRSRQTPTETIEDVKMWAD</sequence>
<reference evidence="1 2" key="1">
    <citation type="submission" date="2024-01" db="EMBL/GenBank/DDBJ databases">
        <title>Genome assemblies of Stephania.</title>
        <authorList>
            <person name="Yang L."/>
        </authorList>
    </citation>
    <scope>NUCLEOTIDE SEQUENCE [LARGE SCALE GENOMIC DNA]</scope>
    <source>
        <strain evidence="1">QJT</strain>
        <tissue evidence="1">Leaf</tissue>
    </source>
</reference>
<organism evidence="1 2">
    <name type="scientific">Stephania japonica</name>
    <dbReference type="NCBI Taxonomy" id="461633"/>
    <lineage>
        <taxon>Eukaryota</taxon>
        <taxon>Viridiplantae</taxon>
        <taxon>Streptophyta</taxon>
        <taxon>Embryophyta</taxon>
        <taxon>Tracheophyta</taxon>
        <taxon>Spermatophyta</taxon>
        <taxon>Magnoliopsida</taxon>
        <taxon>Ranunculales</taxon>
        <taxon>Menispermaceae</taxon>
        <taxon>Menispermoideae</taxon>
        <taxon>Cissampelideae</taxon>
        <taxon>Stephania</taxon>
    </lineage>
</organism>
<dbReference type="EMBL" id="JBBNAE010000001">
    <property type="protein sequence ID" value="KAK9156116.1"/>
    <property type="molecule type" value="Genomic_DNA"/>
</dbReference>
<protein>
    <submittedName>
        <fullName evidence="1">Uncharacterized protein</fullName>
    </submittedName>
</protein>